<sequence length="268" mass="29685">MSTSEQDLQLDKPNPARVYDYLIGGKLNYAIDREFAHRILEIVPLSAEICLLNRYWLRRVVRFAVEQGIRQFVDVGSGMPTEGHVHEVAQGIAPECRVVYVDNEPIAVAHSEIVLEDNDRAIMINADGLEPDEVMGHPETRRLLDLNEPVMVIMAAFLHFTSPEGERDEAVELLARYADHIAPGSYFAISLATSEASDPSYLDSIAAYKDTTRPIYARTHAQTRALLGGFELVDPGVTFTVAWRPDTLGSYADDPSKACLLAGVARKS</sequence>
<evidence type="ECO:0000313" key="2">
    <source>
        <dbReference type="Proteomes" id="UP001597417"/>
    </source>
</evidence>
<dbReference type="EC" id="2.1.1.-" evidence="1"/>
<keyword evidence="1" id="KW-0808">Transferase</keyword>
<dbReference type="RefSeq" id="WP_378267332.1">
    <property type="nucleotide sequence ID" value="NZ_JBHUKR010000011.1"/>
</dbReference>
<protein>
    <submittedName>
        <fullName evidence="1">SAM-dependent methyltransferase</fullName>
        <ecNumber evidence="1">2.1.1.-</ecNumber>
    </submittedName>
</protein>
<dbReference type="GO" id="GO:0032259">
    <property type="term" value="P:methylation"/>
    <property type="evidence" value="ECO:0007669"/>
    <property type="project" value="UniProtKB-KW"/>
</dbReference>
<gene>
    <name evidence="1" type="ORF">ACFSXZ_23660</name>
</gene>
<organism evidence="1 2">
    <name type="scientific">Amycolatopsis pigmentata</name>
    <dbReference type="NCBI Taxonomy" id="450801"/>
    <lineage>
        <taxon>Bacteria</taxon>
        <taxon>Bacillati</taxon>
        <taxon>Actinomycetota</taxon>
        <taxon>Actinomycetes</taxon>
        <taxon>Pseudonocardiales</taxon>
        <taxon>Pseudonocardiaceae</taxon>
        <taxon>Amycolatopsis</taxon>
    </lineage>
</organism>
<keyword evidence="2" id="KW-1185">Reference proteome</keyword>
<name>A0ABW5FWB5_9PSEU</name>
<keyword evidence="1" id="KW-0489">Methyltransferase</keyword>
<dbReference type="Proteomes" id="UP001597417">
    <property type="component" value="Unassembled WGS sequence"/>
</dbReference>
<proteinExistence type="predicted"/>
<dbReference type="Gene3D" id="3.40.50.150">
    <property type="entry name" value="Vaccinia Virus protein VP39"/>
    <property type="match status" value="1"/>
</dbReference>
<dbReference type="InterPro" id="IPR006764">
    <property type="entry name" value="SAM_dep_MeTrfase_SAV2177_type"/>
</dbReference>
<dbReference type="SUPFAM" id="SSF53335">
    <property type="entry name" value="S-adenosyl-L-methionine-dependent methyltransferases"/>
    <property type="match status" value="1"/>
</dbReference>
<dbReference type="PIRSF" id="PIRSF017393">
    <property type="entry name" value="MTase_SAV2177"/>
    <property type="match status" value="1"/>
</dbReference>
<comment type="caution">
    <text evidence="1">The sequence shown here is derived from an EMBL/GenBank/DDBJ whole genome shotgun (WGS) entry which is preliminary data.</text>
</comment>
<dbReference type="InterPro" id="IPR029063">
    <property type="entry name" value="SAM-dependent_MTases_sf"/>
</dbReference>
<evidence type="ECO:0000313" key="1">
    <source>
        <dbReference type="EMBL" id="MFD2419333.1"/>
    </source>
</evidence>
<reference evidence="2" key="1">
    <citation type="journal article" date="2019" name="Int. J. Syst. Evol. Microbiol.">
        <title>The Global Catalogue of Microorganisms (GCM) 10K type strain sequencing project: providing services to taxonomists for standard genome sequencing and annotation.</title>
        <authorList>
            <consortium name="The Broad Institute Genomics Platform"/>
            <consortium name="The Broad Institute Genome Sequencing Center for Infectious Disease"/>
            <person name="Wu L."/>
            <person name="Ma J."/>
        </authorList>
    </citation>
    <scope>NUCLEOTIDE SEQUENCE [LARGE SCALE GENOMIC DNA]</scope>
    <source>
        <strain evidence="2">CGMCC 4.7645</strain>
    </source>
</reference>
<dbReference type="EMBL" id="JBHUKR010000011">
    <property type="protein sequence ID" value="MFD2419333.1"/>
    <property type="molecule type" value="Genomic_DNA"/>
</dbReference>
<dbReference type="GO" id="GO:0008168">
    <property type="term" value="F:methyltransferase activity"/>
    <property type="evidence" value="ECO:0007669"/>
    <property type="project" value="UniProtKB-KW"/>
</dbReference>
<dbReference type="Pfam" id="PF04672">
    <property type="entry name" value="Methyltransf_19"/>
    <property type="match status" value="1"/>
</dbReference>
<accession>A0ABW5FWB5</accession>